<keyword evidence="3" id="KW-1185">Reference proteome</keyword>
<dbReference type="InterPro" id="IPR045745">
    <property type="entry name" value="HTH_58_Actinobacteria-type"/>
</dbReference>
<dbReference type="EMBL" id="CM000913">
    <property type="protein sequence ID" value="EFG06133.1"/>
    <property type="molecule type" value="Genomic_DNA"/>
</dbReference>
<evidence type="ECO:0000259" key="1">
    <source>
        <dbReference type="Pfam" id="PF19575"/>
    </source>
</evidence>
<proteinExistence type="predicted"/>
<protein>
    <submittedName>
        <fullName evidence="2">Transcriptional regulator</fullName>
    </submittedName>
</protein>
<gene>
    <name evidence="2" type="ORF">SCLAV_1055</name>
</gene>
<evidence type="ECO:0000313" key="2">
    <source>
        <dbReference type="EMBL" id="EFG06133.1"/>
    </source>
</evidence>
<accession>E2PXL1</accession>
<dbReference type="STRING" id="1901.BB341_22735"/>
<feature type="domain" description="Helix-turn-helix" evidence="1">
    <location>
        <begin position="38"/>
        <end position="99"/>
    </location>
</feature>
<evidence type="ECO:0000313" key="3">
    <source>
        <dbReference type="Proteomes" id="UP000002357"/>
    </source>
</evidence>
<name>E2PXL1_STRCL</name>
<dbReference type="Proteomes" id="UP000002357">
    <property type="component" value="Chromosome"/>
</dbReference>
<organism evidence="2 3">
    <name type="scientific">Streptomyces clavuligerus</name>
    <dbReference type="NCBI Taxonomy" id="1901"/>
    <lineage>
        <taxon>Bacteria</taxon>
        <taxon>Bacillati</taxon>
        <taxon>Actinomycetota</taxon>
        <taxon>Actinomycetes</taxon>
        <taxon>Kitasatosporales</taxon>
        <taxon>Streptomycetaceae</taxon>
        <taxon>Streptomyces</taxon>
    </lineage>
</organism>
<dbReference type="Gene3D" id="1.10.10.60">
    <property type="entry name" value="Homeodomain-like"/>
    <property type="match status" value="1"/>
</dbReference>
<sequence length="106" mass="11396">MKVVLWTLPNGWPGRAQGVIMRSPERTSHEEARVAETLKKGSRVTGAARDKLAADLKKKYDSGASIRALAEETGRSYGFVHRMLSESGVTLRGRGGATRGKKAASA</sequence>
<reference evidence="2 3" key="1">
    <citation type="journal article" date="2010" name="Genome Biol. Evol.">
        <title>The sequence of a 1.8-mb bacterial linear plasmid reveals a rich evolutionary reservoir of secondary metabolic pathways.</title>
        <authorList>
            <person name="Medema M.H."/>
            <person name="Trefzer A."/>
            <person name="Kovalchuk A."/>
            <person name="van den Berg M."/>
            <person name="Mueller U."/>
            <person name="Heijne W."/>
            <person name="Wu L."/>
            <person name="Alam M.T."/>
            <person name="Ronning C.M."/>
            <person name="Nierman W.C."/>
            <person name="Bovenberg R.A.L."/>
            <person name="Breitling R."/>
            <person name="Takano E."/>
        </authorList>
    </citation>
    <scope>NUCLEOTIDE SEQUENCE [LARGE SCALE GENOMIC DNA]</scope>
    <source>
        <strain evidence="3">ATCC 27064 / DSM 738 / JCM 4710 / NBRC 13307 / NCIMB 12785 / NRRL 3585 / VKM Ac-602</strain>
    </source>
</reference>
<dbReference type="AlphaFoldDB" id="E2PXL1"/>
<dbReference type="eggNOG" id="ENOG5032ZDA">
    <property type="taxonomic scope" value="Bacteria"/>
</dbReference>
<dbReference type="Pfam" id="PF19575">
    <property type="entry name" value="HTH_58"/>
    <property type="match status" value="1"/>
</dbReference>